<dbReference type="OrthoDB" id="9796526at2"/>
<evidence type="ECO:0000313" key="3">
    <source>
        <dbReference type="EMBL" id="PRY26378.1"/>
    </source>
</evidence>
<dbReference type="PANTHER" id="PTHR30537">
    <property type="entry name" value="HTH-TYPE TRANSCRIPTIONAL REGULATOR"/>
    <property type="match status" value="1"/>
</dbReference>
<reference evidence="3 4" key="1">
    <citation type="submission" date="2018-03" db="EMBL/GenBank/DDBJ databases">
        <title>Genomic Encyclopedia of Archaeal and Bacterial Type Strains, Phase II (KMG-II): from individual species to whole genera.</title>
        <authorList>
            <person name="Goeker M."/>
        </authorList>
    </citation>
    <scope>NUCLEOTIDE SEQUENCE [LARGE SCALE GENOMIC DNA]</scope>
    <source>
        <strain evidence="3 4">DSM 29328</strain>
    </source>
</reference>
<dbReference type="InterPro" id="IPR036390">
    <property type="entry name" value="WH_DNA-bd_sf"/>
</dbReference>
<dbReference type="InterPro" id="IPR036388">
    <property type="entry name" value="WH-like_DNA-bd_sf"/>
</dbReference>
<comment type="similarity">
    <text evidence="1">Belongs to the LysR transcriptional regulatory family.</text>
</comment>
<dbReference type="EMBL" id="PVTD01000001">
    <property type="protein sequence ID" value="PRY26378.1"/>
    <property type="molecule type" value="Genomic_DNA"/>
</dbReference>
<dbReference type="PROSITE" id="PS50931">
    <property type="entry name" value="HTH_LYSR"/>
    <property type="match status" value="1"/>
</dbReference>
<name>A0A2T0RYY8_9RHOB</name>
<dbReference type="SUPFAM" id="SSF53850">
    <property type="entry name" value="Periplasmic binding protein-like II"/>
    <property type="match status" value="1"/>
</dbReference>
<organism evidence="3 4">
    <name type="scientific">Aliiruegeria haliotis</name>
    <dbReference type="NCBI Taxonomy" id="1280846"/>
    <lineage>
        <taxon>Bacteria</taxon>
        <taxon>Pseudomonadati</taxon>
        <taxon>Pseudomonadota</taxon>
        <taxon>Alphaproteobacteria</taxon>
        <taxon>Rhodobacterales</taxon>
        <taxon>Roseobacteraceae</taxon>
        <taxon>Aliiruegeria</taxon>
    </lineage>
</organism>
<dbReference type="GO" id="GO:0043565">
    <property type="term" value="F:sequence-specific DNA binding"/>
    <property type="evidence" value="ECO:0007669"/>
    <property type="project" value="TreeGrafter"/>
</dbReference>
<evidence type="ECO:0000259" key="2">
    <source>
        <dbReference type="PROSITE" id="PS50931"/>
    </source>
</evidence>
<dbReference type="GO" id="GO:0003700">
    <property type="term" value="F:DNA-binding transcription factor activity"/>
    <property type="evidence" value="ECO:0007669"/>
    <property type="project" value="InterPro"/>
</dbReference>
<accession>A0A2T0RYY8</accession>
<dbReference type="GO" id="GO:0006351">
    <property type="term" value="P:DNA-templated transcription"/>
    <property type="evidence" value="ECO:0007669"/>
    <property type="project" value="TreeGrafter"/>
</dbReference>
<dbReference type="Gene3D" id="1.10.10.10">
    <property type="entry name" value="Winged helix-like DNA-binding domain superfamily/Winged helix DNA-binding domain"/>
    <property type="match status" value="1"/>
</dbReference>
<dbReference type="InterPro" id="IPR000847">
    <property type="entry name" value="LysR_HTH_N"/>
</dbReference>
<dbReference type="Proteomes" id="UP000239480">
    <property type="component" value="Unassembled WGS sequence"/>
</dbReference>
<sequence>MKCPLPLDDLAMFLLVAETGSLTAAARQSGISVPTMGRKMTRLEAELGRRLFVRGASGYRLTADGRELLDRAVPLKSAAASIGRWRDEGSSVARVRITAGTWTSWFIAHNIRRIWSEESIWAPDLLTSSLQLDIARRQADIGIRNKRPEQEWLAGRRTCRIENAEYGTSEESTGYIALPQDGRLTPTARWVRDNRSDQIVMLASDTRLAVDLALQGIGRIVLPCFAGDAVPGLHRLSPPIEELSHDEWLVAHHEARHDPPVRAALEALARLLSDHSLRPGPD</sequence>
<proteinExistence type="inferred from homology"/>
<evidence type="ECO:0000313" key="4">
    <source>
        <dbReference type="Proteomes" id="UP000239480"/>
    </source>
</evidence>
<evidence type="ECO:0000256" key="1">
    <source>
        <dbReference type="ARBA" id="ARBA00009437"/>
    </source>
</evidence>
<gene>
    <name evidence="3" type="ORF">CLV78_101473</name>
</gene>
<protein>
    <submittedName>
        <fullName evidence="3">LysR family transcriptional regulator</fullName>
    </submittedName>
</protein>
<comment type="caution">
    <text evidence="3">The sequence shown here is derived from an EMBL/GenBank/DDBJ whole genome shotgun (WGS) entry which is preliminary data.</text>
</comment>
<dbReference type="PANTHER" id="PTHR30537:SF3">
    <property type="entry name" value="TRANSCRIPTIONAL REGULATORY PROTEIN"/>
    <property type="match status" value="1"/>
</dbReference>
<dbReference type="SUPFAM" id="SSF46785">
    <property type="entry name" value="Winged helix' DNA-binding domain"/>
    <property type="match status" value="1"/>
</dbReference>
<dbReference type="RefSeq" id="WP_106203153.1">
    <property type="nucleotide sequence ID" value="NZ_PVTD01000001.1"/>
</dbReference>
<dbReference type="InterPro" id="IPR058163">
    <property type="entry name" value="LysR-type_TF_proteobact-type"/>
</dbReference>
<keyword evidence="4" id="KW-1185">Reference proteome</keyword>
<dbReference type="AlphaFoldDB" id="A0A2T0RYY8"/>
<dbReference type="Pfam" id="PF00126">
    <property type="entry name" value="HTH_1"/>
    <property type="match status" value="1"/>
</dbReference>
<feature type="domain" description="HTH lysR-type" evidence="2">
    <location>
        <begin position="5"/>
        <end position="62"/>
    </location>
</feature>